<evidence type="ECO:0000256" key="3">
    <source>
        <dbReference type="ARBA" id="ARBA00022576"/>
    </source>
</evidence>
<dbReference type="GO" id="GO:0004400">
    <property type="term" value="F:histidinol-phosphate transaminase activity"/>
    <property type="evidence" value="ECO:0007669"/>
    <property type="project" value="InterPro"/>
</dbReference>
<dbReference type="GO" id="GO:0000105">
    <property type="term" value="P:L-histidine biosynthetic process"/>
    <property type="evidence" value="ECO:0007669"/>
    <property type="project" value="InterPro"/>
</dbReference>
<evidence type="ECO:0000256" key="6">
    <source>
        <dbReference type="HAMAP-Rule" id="MF_01513"/>
    </source>
</evidence>
<protein>
    <recommendedName>
        <fullName evidence="6">Aromatic amino acid aminotransferase</fullName>
        <shortName evidence="6">ArAT</shortName>
        <ecNumber evidence="6">2.6.1.57</ecNumber>
    </recommendedName>
</protein>
<dbReference type="AlphaFoldDB" id="A0A918E803"/>
<keyword evidence="5 6" id="KW-0663">Pyridoxal phosphate</keyword>
<dbReference type="PROSITE" id="PS00599">
    <property type="entry name" value="AA_TRANSFER_CLASS_2"/>
    <property type="match status" value="1"/>
</dbReference>
<proteinExistence type="inferred from homology"/>
<dbReference type="CDD" id="cd00609">
    <property type="entry name" value="AAT_like"/>
    <property type="match status" value="1"/>
</dbReference>
<comment type="function">
    <text evidence="6">Aminotransferase that catalyzes the conversion of aromatic amino acids and 2-oxoglutarate into corresponding aromatic oxo acids and L-glutamate.</text>
</comment>
<dbReference type="InterPro" id="IPR015424">
    <property type="entry name" value="PyrdxlP-dep_Trfase"/>
</dbReference>
<dbReference type="InterPro" id="IPR015421">
    <property type="entry name" value="PyrdxlP-dep_Trfase_major"/>
</dbReference>
<sequence>MWCFGLLPYGVAMPRFRPILDSMPAYKPGKAVMTADGRSYKLSSNESPYGPLPSVVEAIAEGARQVNRYPDPGAVKLTEAIAARFGVPVEHIALGAGSVTVAQQLFETVGEPGAEVIYAWRSFEAYPLLADLAGVRSVQVPLAGEDHDLDAMAEAITPETRMIFVCNPNNPTGTSIRGQELLAFLDRVPEDVLVVLDEAYREYVRDESVPDGLLLYRDRPNVCVLRTFSKAYGLAGLRVGYVVGHEPVAAAVRKTIIPFAVNHLAQVAAIASLEAEDELLERVDSVVKERTRVREALIAQGWTVPPTEANFVWLRLGERTMDFAAACAVEGVAVRPFAGEGARVSIGDPEANDAFLSAAASFAK</sequence>
<accession>A0A918E803</accession>
<keyword evidence="3 6" id="KW-0032">Aminotransferase</keyword>
<evidence type="ECO:0000256" key="4">
    <source>
        <dbReference type="ARBA" id="ARBA00022679"/>
    </source>
</evidence>
<comment type="similarity">
    <text evidence="6">Belongs to the class-II pyridoxal-phosphate-dependent aminotransferase family.</text>
</comment>
<dbReference type="Gene3D" id="3.40.640.10">
    <property type="entry name" value="Type I PLP-dependent aspartate aminotransferase-like (Major domain)"/>
    <property type="match status" value="1"/>
</dbReference>
<evidence type="ECO:0000313" key="8">
    <source>
        <dbReference type="EMBL" id="GGP13863.1"/>
    </source>
</evidence>
<dbReference type="InterPro" id="IPR001917">
    <property type="entry name" value="Aminotrans_II_pyridoxalP_BS"/>
</dbReference>
<dbReference type="InterPro" id="IPR015422">
    <property type="entry name" value="PyrdxlP-dep_Trfase_small"/>
</dbReference>
<dbReference type="HAMAP" id="MF_01023">
    <property type="entry name" value="HisC_aminotrans_2"/>
    <property type="match status" value="1"/>
</dbReference>
<comment type="catalytic activity">
    <reaction evidence="6">
        <text>an aromatic L-alpha-amino acid + 2-oxoglutarate = an aromatic oxo-acid + L-glutamate</text>
        <dbReference type="Rhea" id="RHEA:17533"/>
        <dbReference type="ChEBI" id="CHEBI:16810"/>
        <dbReference type="ChEBI" id="CHEBI:29985"/>
        <dbReference type="ChEBI" id="CHEBI:73309"/>
        <dbReference type="ChEBI" id="CHEBI:84824"/>
        <dbReference type="EC" id="2.6.1.57"/>
    </reaction>
</comment>
<gene>
    <name evidence="6 8" type="primary">pat</name>
    <name evidence="8" type="ORF">GCM10012278_67340</name>
</gene>
<dbReference type="EC" id="2.6.1.57" evidence="6"/>
<name>A0A918E803_9ACTN</name>
<dbReference type="Proteomes" id="UP000660745">
    <property type="component" value="Unassembled WGS sequence"/>
</dbReference>
<dbReference type="Gene3D" id="3.90.1150.10">
    <property type="entry name" value="Aspartate Aminotransferase, domain 1"/>
    <property type="match status" value="1"/>
</dbReference>
<evidence type="ECO:0000256" key="2">
    <source>
        <dbReference type="ARBA" id="ARBA00011738"/>
    </source>
</evidence>
<dbReference type="Pfam" id="PF00155">
    <property type="entry name" value="Aminotran_1_2"/>
    <property type="match status" value="1"/>
</dbReference>
<comment type="cofactor">
    <cofactor evidence="1 6">
        <name>pyridoxal 5'-phosphate</name>
        <dbReference type="ChEBI" id="CHEBI:597326"/>
    </cofactor>
</comment>
<reference evidence="8" key="1">
    <citation type="journal article" date="2014" name="Int. J. Syst. Evol. Microbiol.">
        <title>Complete genome sequence of Corynebacterium casei LMG S-19264T (=DSM 44701T), isolated from a smear-ripened cheese.</title>
        <authorList>
            <consortium name="US DOE Joint Genome Institute (JGI-PGF)"/>
            <person name="Walter F."/>
            <person name="Albersmeier A."/>
            <person name="Kalinowski J."/>
            <person name="Ruckert C."/>
        </authorList>
    </citation>
    <scope>NUCLEOTIDE SEQUENCE</scope>
    <source>
        <strain evidence="8">CGMCC 4.7430</strain>
    </source>
</reference>
<dbReference type="GO" id="GO:0030170">
    <property type="term" value="F:pyridoxal phosphate binding"/>
    <property type="evidence" value="ECO:0007669"/>
    <property type="project" value="UniProtKB-UniRule"/>
</dbReference>
<dbReference type="InterPro" id="IPR050106">
    <property type="entry name" value="HistidinolP_aminotransfase"/>
</dbReference>
<reference evidence="8" key="2">
    <citation type="submission" date="2020-09" db="EMBL/GenBank/DDBJ databases">
        <authorList>
            <person name="Sun Q."/>
            <person name="Zhou Y."/>
        </authorList>
    </citation>
    <scope>NUCLEOTIDE SEQUENCE</scope>
    <source>
        <strain evidence="8">CGMCC 4.7430</strain>
    </source>
</reference>
<feature type="modified residue" description="N6-(pyridoxal phosphate)lysine" evidence="6">
    <location>
        <position position="230"/>
    </location>
</feature>
<dbReference type="InterPro" id="IPR004839">
    <property type="entry name" value="Aminotransferase_I/II_large"/>
</dbReference>
<dbReference type="PANTHER" id="PTHR43643">
    <property type="entry name" value="HISTIDINOL-PHOSPHATE AMINOTRANSFERASE 2"/>
    <property type="match status" value="1"/>
</dbReference>
<evidence type="ECO:0000259" key="7">
    <source>
        <dbReference type="Pfam" id="PF00155"/>
    </source>
</evidence>
<dbReference type="PANTHER" id="PTHR43643:SF3">
    <property type="entry name" value="HISTIDINOL-PHOSPHATE AMINOTRANSFERASE"/>
    <property type="match status" value="1"/>
</dbReference>
<evidence type="ECO:0000313" key="9">
    <source>
        <dbReference type="Proteomes" id="UP000660745"/>
    </source>
</evidence>
<evidence type="ECO:0000256" key="1">
    <source>
        <dbReference type="ARBA" id="ARBA00001933"/>
    </source>
</evidence>
<dbReference type="NCBIfam" id="NF002878">
    <property type="entry name" value="PRK03321.1"/>
    <property type="match status" value="1"/>
</dbReference>
<dbReference type="HAMAP" id="MF_01513">
    <property type="entry name" value="Phe_aminotrans_2"/>
    <property type="match status" value="1"/>
</dbReference>
<keyword evidence="4 6" id="KW-0808">Transferase</keyword>
<comment type="caution">
    <text evidence="8">The sequence shown here is derived from an EMBL/GenBank/DDBJ whole genome shotgun (WGS) entry which is preliminary data.</text>
</comment>
<dbReference type="GO" id="GO:0008793">
    <property type="term" value="F:aromatic-amino-acid transaminase activity"/>
    <property type="evidence" value="ECO:0007669"/>
    <property type="project" value="UniProtKB-UniRule"/>
</dbReference>
<dbReference type="SUPFAM" id="SSF53383">
    <property type="entry name" value="PLP-dependent transferases"/>
    <property type="match status" value="1"/>
</dbReference>
<dbReference type="NCBIfam" id="TIGR01141">
    <property type="entry name" value="hisC"/>
    <property type="match status" value="1"/>
</dbReference>
<dbReference type="EMBL" id="BMNK01000015">
    <property type="protein sequence ID" value="GGP13863.1"/>
    <property type="molecule type" value="Genomic_DNA"/>
</dbReference>
<feature type="domain" description="Aminotransferase class I/classII large" evidence="7">
    <location>
        <begin position="41"/>
        <end position="356"/>
    </location>
</feature>
<dbReference type="InterPro" id="IPR005861">
    <property type="entry name" value="HisP_aminotrans"/>
</dbReference>
<keyword evidence="9" id="KW-1185">Reference proteome</keyword>
<evidence type="ECO:0000256" key="5">
    <source>
        <dbReference type="ARBA" id="ARBA00022898"/>
    </source>
</evidence>
<organism evidence="8 9">
    <name type="scientific">Nonomuraea glycinis</name>
    <dbReference type="NCBI Taxonomy" id="2047744"/>
    <lineage>
        <taxon>Bacteria</taxon>
        <taxon>Bacillati</taxon>
        <taxon>Actinomycetota</taxon>
        <taxon>Actinomycetes</taxon>
        <taxon>Streptosporangiales</taxon>
        <taxon>Streptosporangiaceae</taxon>
        <taxon>Nonomuraea</taxon>
    </lineage>
</organism>
<comment type="subunit">
    <text evidence="2 6">Homodimer.</text>
</comment>
<dbReference type="InterPro" id="IPR024892">
    <property type="entry name" value="ArAT"/>
</dbReference>